<reference evidence="9 10" key="1">
    <citation type="submission" date="2017-06" db="EMBL/GenBank/DDBJ databases">
        <authorList>
            <person name="Kim H.J."/>
            <person name="Triplett B.A."/>
        </authorList>
    </citation>
    <scope>NUCLEOTIDE SEQUENCE [LARGE SCALE GENOMIC DNA]</scope>
    <source>
        <strain evidence="9 10">DSM 19307</strain>
    </source>
</reference>
<dbReference type="PANTHER" id="PTHR30572:SF18">
    <property type="entry name" value="ABC-TYPE MACROLIDE FAMILY EXPORT SYSTEM PERMEASE COMPONENT 2"/>
    <property type="match status" value="1"/>
</dbReference>
<dbReference type="Proteomes" id="UP000198393">
    <property type="component" value="Unassembled WGS sequence"/>
</dbReference>
<dbReference type="Pfam" id="PF02687">
    <property type="entry name" value="FtsX"/>
    <property type="match status" value="2"/>
</dbReference>
<evidence type="ECO:0000256" key="5">
    <source>
        <dbReference type="ARBA" id="ARBA00023136"/>
    </source>
</evidence>
<keyword evidence="10" id="KW-1185">Reference proteome</keyword>
<feature type="domain" description="MacB-like periplasmic core" evidence="8">
    <location>
        <begin position="95"/>
        <end position="313"/>
    </location>
</feature>
<dbReference type="PANTHER" id="PTHR30572">
    <property type="entry name" value="MEMBRANE COMPONENT OF TRANSPORTER-RELATED"/>
    <property type="match status" value="1"/>
</dbReference>
<feature type="transmembrane region" description="Helical" evidence="6">
    <location>
        <begin position="745"/>
        <end position="770"/>
    </location>
</feature>
<keyword evidence="4 6" id="KW-1133">Transmembrane helix</keyword>
<evidence type="ECO:0000256" key="1">
    <source>
        <dbReference type="ARBA" id="ARBA00004651"/>
    </source>
</evidence>
<dbReference type="GO" id="GO:0005886">
    <property type="term" value="C:plasma membrane"/>
    <property type="evidence" value="ECO:0007669"/>
    <property type="project" value="UniProtKB-SubCell"/>
</dbReference>
<evidence type="ECO:0000259" key="7">
    <source>
        <dbReference type="Pfam" id="PF02687"/>
    </source>
</evidence>
<evidence type="ECO:0000313" key="9">
    <source>
        <dbReference type="EMBL" id="SNS95511.1"/>
    </source>
</evidence>
<accession>A0A239IPM3</accession>
<dbReference type="RefSeq" id="WP_089356505.1">
    <property type="nucleotide sequence ID" value="NZ_FZPD01000003.1"/>
</dbReference>
<evidence type="ECO:0000256" key="4">
    <source>
        <dbReference type="ARBA" id="ARBA00022989"/>
    </source>
</evidence>
<feature type="domain" description="MacB-like periplasmic core" evidence="8">
    <location>
        <begin position="549"/>
        <end position="709"/>
    </location>
</feature>
<dbReference type="InterPro" id="IPR050250">
    <property type="entry name" value="Macrolide_Exporter_MacB"/>
</dbReference>
<dbReference type="EMBL" id="FZPD01000003">
    <property type="protein sequence ID" value="SNS95511.1"/>
    <property type="molecule type" value="Genomic_DNA"/>
</dbReference>
<name>A0A239IPM3_EKHLU</name>
<evidence type="ECO:0000259" key="8">
    <source>
        <dbReference type="Pfam" id="PF12704"/>
    </source>
</evidence>
<dbReference type="GO" id="GO:0022857">
    <property type="term" value="F:transmembrane transporter activity"/>
    <property type="evidence" value="ECO:0007669"/>
    <property type="project" value="TreeGrafter"/>
</dbReference>
<evidence type="ECO:0000313" key="10">
    <source>
        <dbReference type="Proteomes" id="UP000198393"/>
    </source>
</evidence>
<protein>
    <submittedName>
        <fullName evidence="9">Putative ABC transport system permease protein</fullName>
    </submittedName>
</protein>
<keyword evidence="2" id="KW-1003">Cell membrane</keyword>
<gene>
    <name evidence="9" type="ORF">SAMN05421640_1763</name>
</gene>
<feature type="transmembrane region" description="Helical" evidence="6">
    <location>
        <begin position="93"/>
        <end position="115"/>
    </location>
</feature>
<feature type="transmembrane region" description="Helical" evidence="6">
    <location>
        <begin position="451"/>
        <end position="473"/>
    </location>
</feature>
<dbReference type="AlphaFoldDB" id="A0A239IPM3"/>
<proteinExistence type="predicted"/>
<evidence type="ECO:0000256" key="3">
    <source>
        <dbReference type="ARBA" id="ARBA00022692"/>
    </source>
</evidence>
<organism evidence="9 10">
    <name type="scientific">Ekhidna lutea</name>
    <dbReference type="NCBI Taxonomy" id="447679"/>
    <lineage>
        <taxon>Bacteria</taxon>
        <taxon>Pseudomonadati</taxon>
        <taxon>Bacteroidota</taxon>
        <taxon>Cytophagia</taxon>
        <taxon>Cytophagales</taxon>
        <taxon>Reichenbachiellaceae</taxon>
        <taxon>Ekhidna</taxon>
    </lineage>
</organism>
<evidence type="ECO:0000256" key="2">
    <source>
        <dbReference type="ARBA" id="ARBA00022475"/>
    </source>
</evidence>
<feature type="transmembrane region" description="Helical" evidence="6">
    <location>
        <begin position="831"/>
        <end position="851"/>
    </location>
</feature>
<dbReference type="Pfam" id="PF12704">
    <property type="entry name" value="MacB_PCD"/>
    <property type="match status" value="2"/>
</dbReference>
<feature type="transmembrane region" description="Helical" evidence="6">
    <location>
        <begin position="356"/>
        <end position="377"/>
    </location>
</feature>
<feature type="domain" description="ABC3 transporter permease C-terminal" evidence="7">
    <location>
        <begin position="750"/>
        <end position="861"/>
    </location>
</feature>
<feature type="transmembrane region" description="Helical" evidence="6">
    <location>
        <begin position="402"/>
        <end position="426"/>
    </location>
</feature>
<feature type="transmembrane region" description="Helical" evidence="6">
    <location>
        <begin position="500"/>
        <end position="520"/>
    </location>
</feature>
<evidence type="ECO:0000256" key="6">
    <source>
        <dbReference type="SAM" id="Phobius"/>
    </source>
</evidence>
<dbReference type="InterPro" id="IPR003838">
    <property type="entry name" value="ABC3_permease_C"/>
</dbReference>
<comment type="subcellular location">
    <subcellularLocation>
        <location evidence="1">Cell membrane</location>
        <topology evidence="1">Multi-pass membrane protein</topology>
    </subcellularLocation>
</comment>
<keyword evidence="5 6" id="KW-0472">Membrane</keyword>
<feature type="transmembrane region" description="Helical" evidence="6">
    <location>
        <begin position="797"/>
        <end position="819"/>
    </location>
</feature>
<feature type="domain" description="ABC3 transporter permease C-terminal" evidence="7">
    <location>
        <begin position="362"/>
        <end position="478"/>
    </location>
</feature>
<dbReference type="InterPro" id="IPR025857">
    <property type="entry name" value="MacB_PCD"/>
</dbReference>
<dbReference type="OrthoDB" id="973205at2"/>
<sequence>MNELPSSVKFLCRALFNERVREEIIGDLNEEMEDFSTKHGKFRTKLHLLITTLMFTRYRYTWKNINQLNTSTMFIKHTLRPAWRNLKKDKMSAVLNGIGLTIGFTLSLIIALMVIRELSYDQWHEKSDRIFKVTHDERSIGRSDRHLATVGPPVGPALVEAYDEIENYMRVRDTPTQPVKVGNKNFYEDGIFYIDSTLFNMFDYSLAEGDERAALKNTNSVVLSADMAEKYFGSSSAVGQRIEISETPYIVTGVMNPSPSTSHFTFDFIIPFHAFRVPFGYPVTLNSWGWISFHTYIELKDPSEKEALEEQLVDFMKVHWPEEQHNLFRFVLQPLEDIYLGEIKNDIVASGSWNNIYALSITGALLLFLIIFNYTNLSVGQSLTRTKEVGVRKALGASKRMVVFQFAIESVILSLLSFIISIALILPTINFLESYLGISIYAMEVWQSNQWLAIVATILVVIVGAMGGAYPAFIMSKTKAIAALARTISGGQLGINVRKVLVTMQFIITIGLLAGSIIIYQQISYIQDKDLGYDKSALAVLRVPGQSLLQKADVLKNQLNSIQRVSGVAIGGGRMDGDNGNVPVKTPDMEESKPIFIDGVDYGYFEMLGIPMVAGREFDKSYPTDSAGAVIINEKAVRYMGYSSPEEAIGRQIQVGQIRTGNIVGVVADYHFSSLHNDIGPLAIMYPRTLQEDVYIRVEPGNMLELVEEIEAKWSSIFPDLPFDLIFLENHLNSLYQEDVAFAKMFQALTIVTLIIACLGLYGLISLIATQKTKEISVRKVLGANLKDLMGNLFRPFALRIVIAMLIVSPIAYVLLSGWLDNYAYKIDISWWLFLAAGLVVLVTALVATVLHSMKVYRINPARTLKDE</sequence>
<keyword evidence="3 6" id="KW-0812">Transmembrane</keyword>